<keyword evidence="3" id="KW-1185">Reference proteome</keyword>
<sequence>MLTSGRRRMPMTTAERWHGLLVSAQRGSTRSGDSGGRATAALQATAGATMALQAMRGREEVVHGSRRRRQMGEDRGWHGRCSPAATASGKGRIGVGTTDGSGCRGAAADAEGRQLRGSPR</sequence>
<protein>
    <submittedName>
        <fullName evidence="2">Uncharacterized protein</fullName>
    </submittedName>
</protein>
<feature type="region of interest" description="Disordered" evidence="1">
    <location>
        <begin position="56"/>
        <end position="120"/>
    </location>
</feature>
<organism evidence="2 3">
    <name type="scientific">Oryza meyeriana var. granulata</name>
    <dbReference type="NCBI Taxonomy" id="110450"/>
    <lineage>
        <taxon>Eukaryota</taxon>
        <taxon>Viridiplantae</taxon>
        <taxon>Streptophyta</taxon>
        <taxon>Embryophyta</taxon>
        <taxon>Tracheophyta</taxon>
        <taxon>Spermatophyta</taxon>
        <taxon>Magnoliopsida</taxon>
        <taxon>Liliopsida</taxon>
        <taxon>Poales</taxon>
        <taxon>Poaceae</taxon>
        <taxon>BOP clade</taxon>
        <taxon>Oryzoideae</taxon>
        <taxon>Oryzeae</taxon>
        <taxon>Oryzinae</taxon>
        <taxon>Oryza</taxon>
        <taxon>Oryza meyeriana</taxon>
    </lineage>
</organism>
<proteinExistence type="predicted"/>
<evidence type="ECO:0000313" key="2">
    <source>
        <dbReference type="EMBL" id="KAF0936001.1"/>
    </source>
</evidence>
<comment type="caution">
    <text evidence="2">The sequence shown here is derived from an EMBL/GenBank/DDBJ whole genome shotgun (WGS) entry which is preliminary data.</text>
</comment>
<dbReference type="Proteomes" id="UP000479710">
    <property type="component" value="Unassembled WGS sequence"/>
</dbReference>
<dbReference type="AlphaFoldDB" id="A0A6G1FGL2"/>
<accession>A0A6G1FGL2</accession>
<feature type="compositionally biased region" description="Gly residues" evidence="1">
    <location>
        <begin position="91"/>
        <end position="103"/>
    </location>
</feature>
<evidence type="ECO:0000313" key="3">
    <source>
        <dbReference type="Proteomes" id="UP000479710"/>
    </source>
</evidence>
<reference evidence="2 3" key="1">
    <citation type="submission" date="2019-11" db="EMBL/GenBank/DDBJ databases">
        <title>Whole genome sequence of Oryza granulata.</title>
        <authorList>
            <person name="Li W."/>
        </authorList>
    </citation>
    <scope>NUCLEOTIDE SEQUENCE [LARGE SCALE GENOMIC DNA]</scope>
    <source>
        <strain evidence="3">cv. Menghai</strain>
        <tissue evidence="2">Leaf</tissue>
    </source>
</reference>
<name>A0A6G1FGL2_9ORYZ</name>
<dbReference type="EMBL" id="SPHZ02000001">
    <property type="protein sequence ID" value="KAF0936001.1"/>
    <property type="molecule type" value="Genomic_DNA"/>
</dbReference>
<gene>
    <name evidence="2" type="ORF">E2562_037762</name>
</gene>
<evidence type="ECO:0000256" key="1">
    <source>
        <dbReference type="SAM" id="MobiDB-lite"/>
    </source>
</evidence>